<evidence type="ECO:0000256" key="2">
    <source>
        <dbReference type="ARBA" id="ARBA00006582"/>
    </source>
</evidence>
<dbReference type="RefSeq" id="XP_020066916.1">
    <property type="nucleotide sequence ID" value="XM_020209173.1"/>
</dbReference>
<dbReference type="GO" id="GO:0005739">
    <property type="term" value="C:mitochondrion"/>
    <property type="evidence" value="ECO:0007669"/>
    <property type="project" value="TreeGrafter"/>
</dbReference>
<dbReference type="InterPro" id="IPR011993">
    <property type="entry name" value="PH-like_dom_sf"/>
</dbReference>
<feature type="compositionally biased region" description="Acidic residues" evidence="6">
    <location>
        <begin position="395"/>
        <end position="408"/>
    </location>
</feature>
<keyword evidence="10" id="KW-1185">Reference proteome</keyword>
<evidence type="ECO:0000256" key="4">
    <source>
        <dbReference type="ARBA" id="ARBA00022989"/>
    </source>
</evidence>
<keyword evidence="5 7" id="KW-0472">Membrane</keyword>
<dbReference type="PANTHER" id="PTHR23319:SF4">
    <property type="entry name" value="GRAM DOMAIN CONTAINING 1B, ISOFORM E"/>
    <property type="match status" value="1"/>
</dbReference>
<feature type="region of interest" description="Disordered" evidence="6">
    <location>
        <begin position="393"/>
        <end position="418"/>
    </location>
</feature>
<dbReference type="InterPro" id="IPR031968">
    <property type="entry name" value="VASt"/>
</dbReference>
<protein>
    <recommendedName>
        <fullName evidence="8">VASt domain-containing protein</fullName>
    </recommendedName>
</protein>
<evidence type="ECO:0000256" key="1">
    <source>
        <dbReference type="ARBA" id="ARBA00004167"/>
    </source>
</evidence>
<evidence type="ECO:0000259" key="8">
    <source>
        <dbReference type="PROSITE" id="PS51778"/>
    </source>
</evidence>
<comment type="similarity">
    <text evidence="2">Belongs to the YSP2 family.</text>
</comment>
<dbReference type="GO" id="GO:0032541">
    <property type="term" value="C:cortical endoplasmic reticulum"/>
    <property type="evidence" value="ECO:0007669"/>
    <property type="project" value="TreeGrafter"/>
</dbReference>
<dbReference type="Pfam" id="PF02893">
    <property type="entry name" value="GRAM"/>
    <property type="match status" value="1"/>
</dbReference>
<dbReference type="Gene3D" id="2.30.29.30">
    <property type="entry name" value="Pleckstrin-homology domain (PH domain)/Phosphotyrosine-binding domain (PTB)"/>
    <property type="match status" value="1"/>
</dbReference>
<keyword evidence="4 7" id="KW-1133">Transmembrane helix</keyword>
<sequence length="826" mass="92862">MPHLLDDDDDAWSYSFPPSTESLPLPQDTSLGLGANSKPLPVVTPDSKLRQDDSKPIPHVNGSAQTYGSQVETLRKGDVEDAQSQASSASSGNGLSAAELRKNRLLALAPISRTSSRSSASLQSPFLVKASPANPLTTKQDASSIISKDNLASGFEATLSTNNSARSSLLHNKSYSTSTNDTVTETDAQTGPNSPKIIAYRKSKGRSISESYPESPSTPKGHDYNLYTDETFRDTPYYYATMKRNTEFHQLFRTLDLTDRLLDDFSCALSREILLQGRIYVSEHYLCFNSNLLGWVTNLVIKFEDIVKLERKSTAGLFPNGISIETKDSKHNFASFLSRDVTYDFMTSIWSKSRGEHIETLGVTQEELVQQKREKQQEDILNQTPKIESYIMSIDGDDGDDENEDVSDGELRDGSKDSLRAVEEVSTKLLKFKPESKYKNLGPDIHTPTDASDAFTKEPNEVELCNEIIDAPLGIVFDILFGSSNTSFHRKFLETHDGSEISEYDEFLPMQEDPTKLERTYTYRRALGYSIGPKSTKCEVSEVIEHQNFTDYITLLTSTATPDVPLGQSFSVKTRYVLTWAEEGKTNLVLSFFISWTGRSWIKGVIEKQSLAGQTAVAKDLIKELKNEITASTYYVDGPTLIKQVEPIPKVSSESTITPPKKVQEKPVTVKHDKDWINSNRITFYIIGYFFISILGLLLISQLRILRVLKETNELTKSQVVLNNHLIQTLAKSSVNYDDNEDQFWEWVFKKYGKKMSRIEKIQFLSYQLNKLSLEEPKTGRKKIVHEPATKKAGDTFGDIKQKVEGLNYQGSLYVEEIRDMIVDLI</sequence>
<dbReference type="CDD" id="cd13220">
    <property type="entry name" value="PH-GRAM_GRAMDC"/>
    <property type="match status" value="1"/>
</dbReference>
<dbReference type="GO" id="GO:0005886">
    <property type="term" value="C:plasma membrane"/>
    <property type="evidence" value="ECO:0007669"/>
    <property type="project" value="TreeGrafter"/>
</dbReference>
<dbReference type="GO" id="GO:0120015">
    <property type="term" value="F:sterol transfer activity"/>
    <property type="evidence" value="ECO:0007669"/>
    <property type="project" value="TreeGrafter"/>
</dbReference>
<feature type="region of interest" description="Disordered" evidence="6">
    <location>
        <begin position="171"/>
        <end position="226"/>
    </location>
</feature>
<feature type="region of interest" description="Disordered" evidence="6">
    <location>
        <begin position="1"/>
        <end position="96"/>
    </location>
</feature>
<dbReference type="STRING" id="984487.A0A1E4SQK7"/>
<evidence type="ECO:0000313" key="9">
    <source>
        <dbReference type="EMBL" id="ODV81794.1"/>
    </source>
</evidence>
<feature type="compositionally biased region" description="Polar residues" evidence="6">
    <location>
        <begin position="206"/>
        <end position="218"/>
    </location>
</feature>
<feature type="compositionally biased region" description="Acidic residues" evidence="6">
    <location>
        <begin position="1"/>
        <end position="11"/>
    </location>
</feature>
<feature type="domain" description="VASt" evidence="8">
    <location>
        <begin position="460"/>
        <end position="633"/>
    </location>
</feature>
<accession>A0A1E4SQK7</accession>
<dbReference type="PROSITE" id="PS51778">
    <property type="entry name" value="VAST"/>
    <property type="match status" value="1"/>
</dbReference>
<dbReference type="GO" id="GO:0140268">
    <property type="term" value="C:endoplasmic reticulum-plasma membrane contact site"/>
    <property type="evidence" value="ECO:0007669"/>
    <property type="project" value="TreeGrafter"/>
</dbReference>
<feature type="transmembrane region" description="Helical" evidence="7">
    <location>
        <begin position="682"/>
        <end position="700"/>
    </location>
</feature>
<dbReference type="GO" id="GO:0032934">
    <property type="term" value="F:sterol binding"/>
    <property type="evidence" value="ECO:0007669"/>
    <property type="project" value="TreeGrafter"/>
</dbReference>
<feature type="compositionally biased region" description="Polar residues" evidence="6">
    <location>
        <begin position="62"/>
        <end position="72"/>
    </location>
</feature>
<comment type="subcellular location">
    <subcellularLocation>
        <location evidence="1">Membrane</location>
        <topology evidence="1">Single-pass membrane protein</topology>
    </subcellularLocation>
</comment>
<dbReference type="OrthoDB" id="2162691at2759"/>
<proteinExistence type="inferred from homology"/>
<gene>
    <name evidence="9" type="ORF">CANTADRAFT_45062</name>
</gene>
<name>A0A1E4SQK7_9ASCO</name>
<evidence type="ECO:0000256" key="6">
    <source>
        <dbReference type="SAM" id="MobiDB-lite"/>
    </source>
</evidence>
<feature type="compositionally biased region" description="Polar residues" evidence="6">
    <location>
        <begin position="16"/>
        <end position="30"/>
    </location>
</feature>
<evidence type="ECO:0000313" key="10">
    <source>
        <dbReference type="Proteomes" id="UP000094285"/>
    </source>
</evidence>
<feature type="compositionally biased region" description="Polar residues" evidence="6">
    <location>
        <begin position="171"/>
        <end position="193"/>
    </location>
</feature>
<dbReference type="AlphaFoldDB" id="A0A1E4SQK7"/>
<dbReference type="InterPro" id="IPR004182">
    <property type="entry name" value="GRAM"/>
</dbReference>
<reference evidence="10" key="1">
    <citation type="submission" date="2016-05" db="EMBL/GenBank/DDBJ databases">
        <title>Comparative genomics of biotechnologically important yeasts.</title>
        <authorList>
            <consortium name="DOE Joint Genome Institute"/>
            <person name="Riley R."/>
            <person name="Haridas S."/>
            <person name="Wolfe K.H."/>
            <person name="Lopes M.R."/>
            <person name="Hittinger C.T."/>
            <person name="Goker M."/>
            <person name="Salamov A."/>
            <person name="Wisecaver J."/>
            <person name="Long T.M."/>
            <person name="Aerts A.L."/>
            <person name="Barry K."/>
            <person name="Choi C."/>
            <person name="Clum A."/>
            <person name="Coughlan A.Y."/>
            <person name="Deshpande S."/>
            <person name="Douglass A.P."/>
            <person name="Hanson S.J."/>
            <person name="Klenk H.-P."/>
            <person name="Labutti K."/>
            <person name="Lapidus A."/>
            <person name="Lindquist E."/>
            <person name="Lipzen A."/>
            <person name="Meier-Kolthoff J.P."/>
            <person name="Ohm R.A."/>
            <person name="Otillar R.P."/>
            <person name="Pangilinan J."/>
            <person name="Peng Y."/>
            <person name="Rokas A."/>
            <person name="Rosa C.A."/>
            <person name="Scheuner C."/>
            <person name="Sibirny A.A."/>
            <person name="Slot J.C."/>
            <person name="Stielow J.B."/>
            <person name="Sun H."/>
            <person name="Kurtzman C.P."/>
            <person name="Blackwell M."/>
            <person name="Grigoriev I.V."/>
            <person name="Jeffries T.W."/>
        </authorList>
    </citation>
    <scope>NUCLEOTIDE SEQUENCE [LARGE SCALE GENOMIC DNA]</scope>
    <source>
        <strain evidence="10">NRRL Y-17324</strain>
    </source>
</reference>
<dbReference type="GeneID" id="30983309"/>
<evidence type="ECO:0000256" key="3">
    <source>
        <dbReference type="ARBA" id="ARBA00022692"/>
    </source>
</evidence>
<organism evidence="9 10">
    <name type="scientific">Suhomyces tanzawaensis NRRL Y-17324</name>
    <dbReference type="NCBI Taxonomy" id="984487"/>
    <lineage>
        <taxon>Eukaryota</taxon>
        <taxon>Fungi</taxon>
        <taxon>Dikarya</taxon>
        <taxon>Ascomycota</taxon>
        <taxon>Saccharomycotina</taxon>
        <taxon>Pichiomycetes</taxon>
        <taxon>Debaryomycetaceae</taxon>
        <taxon>Suhomyces</taxon>
    </lineage>
</organism>
<dbReference type="GO" id="GO:0032366">
    <property type="term" value="P:intracellular sterol transport"/>
    <property type="evidence" value="ECO:0007669"/>
    <property type="project" value="TreeGrafter"/>
</dbReference>
<dbReference type="SMART" id="SM00568">
    <property type="entry name" value="GRAM"/>
    <property type="match status" value="1"/>
</dbReference>
<dbReference type="GO" id="GO:0005789">
    <property type="term" value="C:endoplasmic reticulum membrane"/>
    <property type="evidence" value="ECO:0007669"/>
    <property type="project" value="TreeGrafter"/>
</dbReference>
<dbReference type="EMBL" id="KV453909">
    <property type="protein sequence ID" value="ODV81794.1"/>
    <property type="molecule type" value="Genomic_DNA"/>
</dbReference>
<feature type="compositionally biased region" description="Basic and acidic residues" evidence="6">
    <location>
        <begin position="47"/>
        <end position="56"/>
    </location>
</feature>
<feature type="compositionally biased region" description="Basic and acidic residues" evidence="6">
    <location>
        <begin position="409"/>
        <end position="418"/>
    </location>
</feature>
<dbReference type="Pfam" id="PF16016">
    <property type="entry name" value="VASt"/>
    <property type="match status" value="1"/>
</dbReference>
<evidence type="ECO:0000256" key="5">
    <source>
        <dbReference type="ARBA" id="ARBA00023136"/>
    </source>
</evidence>
<dbReference type="InterPro" id="IPR051482">
    <property type="entry name" value="Cholesterol_transport"/>
</dbReference>
<evidence type="ECO:0000256" key="7">
    <source>
        <dbReference type="SAM" id="Phobius"/>
    </source>
</evidence>
<keyword evidence="3 7" id="KW-0812">Transmembrane</keyword>
<dbReference type="PANTHER" id="PTHR23319">
    <property type="entry name" value="GRAM DOMAIN CONTAINING 1B, ISOFORM E"/>
    <property type="match status" value="1"/>
</dbReference>
<feature type="compositionally biased region" description="Low complexity" evidence="6">
    <location>
        <begin position="82"/>
        <end position="96"/>
    </location>
</feature>
<dbReference type="Proteomes" id="UP000094285">
    <property type="component" value="Unassembled WGS sequence"/>
</dbReference>